<evidence type="ECO:0000313" key="2">
    <source>
        <dbReference type="EMBL" id="RUL98569.1"/>
    </source>
</evidence>
<proteinExistence type="predicted"/>
<accession>A0A432NG35</accession>
<feature type="compositionally biased region" description="Low complexity" evidence="1">
    <location>
        <begin position="80"/>
        <end position="98"/>
    </location>
</feature>
<feature type="region of interest" description="Disordered" evidence="1">
    <location>
        <begin position="19"/>
        <end position="166"/>
    </location>
</feature>
<feature type="compositionally biased region" description="Basic residues" evidence="1">
    <location>
        <begin position="157"/>
        <end position="166"/>
    </location>
</feature>
<name>A0A432NG35_9HYPH</name>
<evidence type="ECO:0000313" key="3">
    <source>
        <dbReference type="Proteomes" id="UP000273611"/>
    </source>
</evidence>
<dbReference type="EMBL" id="RIBW01000013">
    <property type="protein sequence ID" value="RUL98569.1"/>
    <property type="molecule type" value="Genomic_DNA"/>
</dbReference>
<organism evidence="2 3">
    <name type="scientific">Rhizobium anhuiense</name>
    <dbReference type="NCBI Taxonomy" id="1184720"/>
    <lineage>
        <taxon>Bacteria</taxon>
        <taxon>Pseudomonadati</taxon>
        <taxon>Pseudomonadota</taxon>
        <taxon>Alphaproteobacteria</taxon>
        <taxon>Hyphomicrobiales</taxon>
        <taxon>Rhizobiaceae</taxon>
        <taxon>Rhizobium/Agrobacterium group</taxon>
        <taxon>Rhizobium</taxon>
    </lineage>
</organism>
<reference evidence="2 3" key="1">
    <citation type="journal article" date="2015" name="Int. J. Syst. Evol. Microbiol.">
        <title>Rhizobium anhuiense sp. nov., isolated from effective nodules of Vicia faba and Pisum sativum.</title>
        <authorList>
            <person name="Zhang Y.J."/>
            <person name="Zheng W.T."/>
            <person name="Everall I."/>
            <person name="Young J.P."/>
            <person name="Zhang X.X."/>
            <person name="Tian C.F."/>
            <person name="Sui X.H."/>
            <person name="Wang E.T."/>
            <person name="Chen W.X."/>
        </authorList>
    </citation>
    <scope>NUCLEOTIDE SEQUENCE [LARGE SCALE GENOMIC DNA]</scope>
    <source>
        <strain evidence="2 3">CCBAU 23252</strain>
    </source>
</reference>
<dbReference type="AlphaFoldDB" id="A0A432NG35"/>
<evidence type="ECO:0000256" key="1">
    <source>
        <dbReference type="SAM" id="MobiDB-lite"/>
    </source>
</evidence>
<feature type="compositionally biased region" description="Low complexity" evidence="1">
    <location>
        <begin position="61"/>
        <end position="73"/>
    </location>
</feature>
<dbReference type="Proteomes" id="UP000273611">
    <property type="component" value="Unassembled WGS sequence"/>
</dbReference>
<sequence>MTSFGDAFKAARKAGKTTFKFGGKSYHTKTKDEMAKTTKAVPTPTPRPEAMKTDAQAAVDSAPKSAPAKPAPKQDYPRPAKSVGIASAGSAIGQAAAARDNAPVAKVPSRADANANTVQKPQTPARGTVPKPEKQGPQPEEGQWFARKGSAISLGIARRRNAPVSK</sequence>
<gene>
    <name evidence="2" type="ORF">EEQ99_24160</name>
</gene>
<dbReference type="RefSeq" id="WP_127431191.1">
    <property type="nucleotide sequence ID" value="NZ_BMFI01000012.1"/>
</dbReference>
<protein>
    <submittedName>
        <fullName evidence="2">Uncharacterized protein</fullName>
    </submittedName>
</protein>
<comment type="caution">
    <text evidence="2">The sequence shown here is derived from an EMBL/GenBank/DDBJ whole genome shotgun (WGS) entry which is preliminary data.</text>
</comment>